<dbReference type="RefSeq" id="WP_005319383.1">
    <property type="nucleotide sequence ID" value="NZ_AGVO01000072.1"/>
</dbReference>
<dbReference type="EMBL" id="AGVO01000072">
    <property type="protein sequence ID" value="EHI50987.1"/>
    <property type="molecule type" value="Genomic_DNA"/>
</dbReference>
<sequence length="77" mass="8793">MLIDDRGDIERDEEMLVRSLIAAEKGMGPRRWLSKFGGMAGYNGTRRLSVRIESSEVKVLVPEYRAVFEMMKARLSS</sequence>
<evidence type="ECO:0000313" key="2">
    <source>
        <dbReference type="Proteomes" id="UP000006428"/>
    </source>
</evidence>
<comment type="caution">
    <text evidence="1">The sequence shown here is derived from an EMBL/GenBank/DDBJ whole genome shotgun (WGS) entry which is preliminary data.</text>
</comment>
<keyword evidence="2" id="KW-1185">Reference proteome</keyword>
<accession>A0ABN0DVQ7</accession>
<protein>
    <submittedName>
        <fullName evidence="1">Uncharacterized protein</fullName>
    </submittedName>
</protein>
<proteinExistence type="predicted"/>
<organism evidence="1 2">
    <name type="scientific">Aeromonas salmonicida subsp. salmonicida 01-B526</name>
    <dbReference type="NCBI Taxonomy" id="1076135"/>
    <lineage>
        <taxon>Bacteria</taxon>
        <taxon>Pseudomonadati</taxon>
        <taxon>Pseudomonadota</taxon>
        <taxon>Gammaproteobacteria</taxon>
        <taxon>Aeromonadales</taxon>
        <taxon>Aeromonadaceae</taxon>
        <taxon>Aeromonas</taxon>
    </lineage>
</organism>
<name>A0ABN0DVQ7_AERSS</name>
<evidence type="ECO:0000313" key="1">
    <source>
        <dbReference type="EMBL" id="EHI50987.1"/>
    </source>
</evidence>
<reference evidence="1 2" key="1">
    <citation type="journal article" date="2012" name="Front. Microbiol.">
        <title>Draft Genome Sequence of the Virulent Strain 01-B526 of the Fish Pathogen Aeromonas salmonicida.</title>
        <authorList>
            <person name="Charette S.J."/>
            <person name="Brochu F."/>
            <person name="Boyle B."/>
            <person name="Filion G."/>
            <person name="Tanaka K.H."/>
            <person name="Derome N."/>
        </authorList>
    </citation>
    <scope>NUCLEOTIDE SEQUENCE [LARGE SCALE GENOMIC DNA]</scope>
    <source>
        <strain evidence="1 2">01-B526</strain>
    </source>
</reference>
<gene>
    <name evidence="1" type="ORF">IYQ_19141</name>
</gene>
<dbReference type="Proteomes" id="UP000006428">
    <property type="component" value="Unassembled WGS sequence"/>
</dbReference>